<dbReference type="InterPro" id="IPR024749">
    <property type="entry name" value="Collagen-bd_put"/>
</dbReference>
<reference evidence="4 5" key="1">
    <citation type="submission" date="2019-02" db="EMBL/GenBank/DDBJ databases">
        <title>Deep-cultivation of Planctomycetes and their phenomic and genomic characterization uncovers novel biology.</title>
        <authorList>
            <person name="Wiegand S."/>
            <person name="Jogler M."/>
            <person name="Boedeker C."/>
            <person name="Pinto D."/>
            <person name="Vollmers J."/>
            <person name="Rivas-Marin E."/>
            <person name="Kohn T."/>
            <person name="Peeters S.H."/>
            <person name="Heuer A."/>
            <person name="Rast P."/>
            <person name="Oberbeckmann S."/>
            <person name="Bunk B."/>
            <person name="Jeske O."/>
            <person name="Meyerdierks A."/>
            <person name="Storesund J.E."/>
            <person name="Kallscheuer N."/>
            <person name="Luecker S."/>
            <person name="Lage O.M."/>
            <person name="Pohl T."/>
            <person name="Merkel B.J."/>
            <person name="Hornburger P."/>
            <person name="Mueller R.-W."/>
            <person name="Bruemmer F."/>
            <person name="Labrenz M."/>
            <person name="Spormann A.M."/>
            <person name="Op den Camp H."/>
            <person name="Overmann J."/>
            <person name="Amann R."/>
            <person name="Jetten M.S.M."/>
            <person name="Mascher T."/>
            <person name="Medema M.H."/>
            <person name="Devos D.P."/>
            <person name="Kaster A.-K."/>
            <person name="Ovreas L."/>
            <person name="Rohde M."/>
            <person name="Galperin M.Y."/>
            <person name="Jogler C."/>
        </authorList>
    </citation>
    <scope>NUCLEOTIDE SEQUENCE [LARGE SCALE GENOMIC DNA]</scope>
    <source>
        <strain evidence="4 5">Pla175</strain>
    </source>
</reference>
<feature type="domain" description="Putative collagen-binding" evidence="2">
    <location>
        <begin position="535"/>
        <end position="612"/>
    </location>
</feature>
<proteinExistence type="predicted"/>
<evidence type="ECO:0008006" key="6">
    <source>
        <dbReference type="Google" id="ProtNLM"/>
    </source>
</evidence>
<keyword evidence="5" id="KW-1185">Reference proteome</keyword>
<keyword evidence="1" id="KW-0732">Signal</keyword>
<evidence type="ECO:0000259" key="2">
    <source>
        <dbReference type="Pfam" id="PF12904"/>
    </source>
</evidence>
<dbReference type="OrthoDB" id="246387at2"/>
<dbReference type="EMBL" id="CP036291">
    <property type="protein sequence ID" value="QDU89203.1"/>
    <property type="molecule type" value="Genomic_DNA"/>
</dbReference>
<dbReference type="Gene3D" id="2.60.40.10">
    <property type="entry name" value="Immunoglobulins"/>
    <property type="match status" value="1"/>
</dbReference>
<evidence type="ECO:0000313" key="4">
    <source>
        <dbReference type="EMBL" id="QDU89203.1"/>
    </source>
</evidence>
<accession>A0A518DCL7</accession>
<feature type="domain" description="DUF5060" evidence="3">
    <location>
        <begin position="40"/>
        <end position="124"/>
    </location>
</feature>
<dbReference type="KEGG" id="pnd:Pla175_25900"/>
<feature type="signal peptide" evidence="1">
    <location>
        <begin position="1"/>
        <end position="21"/>
    </location>
</feature>
<dbReference type="InterPro" id="IPR013783">
    <property type="entry name" value="Ig-like_fold"/>
</dbReference>
<dbReference type="InterPro" id="IPR032260">
    <property type="entry name" value="DUF5060"/>
</dbReference>
<evidence type="ECO:0000256" key="1">
    <source>
        <dbReference type="SAM" id="SignalP"/>
    </source>
</evidence>
<dbReference type="Proteomes" id="UP000317429">
    <property type="component" value="Chromosome"/>
</dbReference>
<evidence type="ECO:0000313" key="5">
    <source>
        <dbReference type="Proteomes" id="UP000317429"/>
    </source>
</evidence>
<protein>
    <recommendedName>
        <fullName evidence="6">DUF5060 domain-containing protein</fullName>
    </recommendedName>
</protein>
<feature type="chain" id="PRO_5021984527" description="DUF5060 domain-containing protein" evidence="1">
    <location>
        <begin position="22"/>
        <end position="617"/>
    </location>
</feature>
<name>A0A518DCL7_9BACT</name>
<gene>
    <name evidence="4" type="ORF">Pla175_25900</name>
</gene>
<sequence length="617" mass="68232" precursor="true">MTHLFRVAACSLGLLLFVSHAASVVGARSELGGASISGEQKQWHKVTLTLNGPQASEDGTPNPFLDYRLQVTFRHPESGLTYVVPGYFAADGDAGNTSATEGDKWRAHLAPDHAGKWTYEVSFRQGPGVAVADAADAGKPVNMLDGLKGSFEVAKTDKSGRDFRGKGRLDYVGKHHLQFAGNHEYFLKAGVDAPENLLAYKDFDGDFKTDGKKDNLIKDWAPHVKDWKAGDPTWQDGKGKGLIGAINYLASKGLNAFSFLTLNIEGDDRNVFPYTQYDQRDRIDCSRMDQWETVFSHGTKLGMYLHFKTLEAENVNILDNGQLGPQRKLYYRELIARFAHHLALNWNLGEEVGLGHKVSTKQKQDWARYFWENDPYHHHIVIHNGDNHFDLLGEYDPAAGTGSALTGFSLQTSNADFRSVHGRTLEYLRRSDKAGKPWVVACDEPGDASHALIPDEEDPTRDNARKNALWGNLMAGGAGVEWYFGYQHAHSDLTCQDYRVRAKMWDQCRTALAFFKDNKIPFWDMTGADELVADQDAYCFCKPGELYLVYRKHAGDTKLDLSGAKGAFEVQWFNPRAGGALKPGSTRAVNGGSVVAIGNPPGDDGGDWLAVLRPQAG</sequence>
<dbReference type="AlphaFoldDB" id="A0A518DCL7"/>
<dbReference type="Pfam" id="PF16586">
    <property type="entry name" value="DUF5060"/>
    <property type="match status" value="1"/>
</dbReference>
<dbReference type="Gene3D" id="3.20.20.80">
    <property type="entry name" value="Glycosidases"/>
    <property type="match status" value="1"/>
</dbReference>
<evidence type="ECO:0000259" key="3">
    <source>
        <dbReference type="Pfam" id="PF16586"/>
    </source>
</evidence>
<organism evidence="4 5">
    <name type="scientific">Pirellulimonas nuda</name>
    <dbReference type="NCBI Taxonomy" id="2528009"/>
    <lineage>
        <taxon>Bacteria</taxon>
        <taxon>Pseudomonadati</taxon>
        <taxon>Planctomycetota</taxon>
        <taxon>Planctomycetia</taxon>
        <taxon>Pirellulales</taxon>
        <taxon>Lacipirellulaceae</taxon>
        <taxon>Pirellulimonas</taxon>
    </lineage>
</organism>
<dbReference type="RefSeq" id="WP_145285259.1">
    <property type="nucleotide sequence ID" value="NZ_CP036291.1"/>
</dbReference>
<dbReference type="Pfam" id="PF12904">
    <property type="entry name" value="Collagen_bind_2"/>
    <property type="match status" value="1"/>
</dbReference>